<accession>A0A9W6FSP3</accession>
<keyword evidence="1" id="KW-0472">Membrane</keyword>
<dbReference type="AlphaFoldDB" id="A0A9W6FSP3"/>
<gene>
    <name evidence="3" type="ORF">ARHIZOSPH14_31790</name>
</gene>
<evidence type="ECO:0000256" key="1">
    <source>
        <dbReference type="SAM" id="Phobius"/>
    </source>
</evidence>
<reference evidence="3" key="1">
    <citation type="submission" date="2022-12" db="EMBL/GenBank/DDBJ databases">
        <title>Reference genome sequencing for broad-spectrum identification of bacterial and archaeal isolates by mass spectrometry.</title>
        <authorList>
            <person name="Sekiguchi Y."/>
            <person name="Tourlousse D.M."/>
        </authorList>
    </citation>
    <scope>NUCLEOTIDE SEQUENCE</scope>
    <source>
        <strain evidence="3">14</strain>
    </source>
</reference>
<sequence length="337" mass="38473">MWVRRVVIAPLVVLLALVVTLAVPVWFAVGAIASLIMGWKFRIPRLAWMINVYLLWEAAALFGMLGLWIASGFGWRLHRPRMQHLHYRFVAWMLRALFWNAHWVLRLDIDVRVPPGFHDDANPCVIASRHAGPADSFVLIHAVLNWFDRSPRIVLKDTMQWDPAVDVVLNRLPNRFIAPPPFTGQRRERDTSVHDRIRELASDMGAGDAFVIFPEGGNFTPERRERAIARLHAAGLHRAAERAAGMMHVMAPRPGGLFAALDGSPDADVYFVAHTGLERIRSAGDVWRELPTDKTILMRFWTVHRPSIPVDHDERAEWLMDEWEAIDGWIDRHAPAE</sequence>
<feature type="transmembrane region" description="Helical" evidence="1">
    <location>
        <begin position="46"/>
        <end position="73"/>
    </location>
</feature>
<dbReference type="SUPFAM" id="SSF69593">
    <property type="entry name" value="Glycerol-3-phosphate (1)-acyltransferase"/>
    <property type="match status" value="1"/>
</dbReference>
<organism evidence="3 4">
    <name type="scientific">Agromyces rhizosphaerae</name>
    <dbReference type="NCBI Taxonomy" id="88374"/>
    <lineage>
        <taxon>Bacteria</taxon>
        <taxon>Bacillati</taxon>
        <taxon>Actinomycetota</taxon>
        <taxon>Actinomycetes</taxon>
        <taxon>Micrococcales</taxon>
        <taxon>Microbacteriaceae</taxon>
        <taxon>Agromyces</taxon>
    </lineage>
</organism>
<dbReference type="SMART" id="SM00563">
    <property type="entry name" value="PlsC"/>
    <property type="match status" value="1"/>
</dbReference>
<dbReference type="Pfam" id="PF01553">
    <property type="entry name" value="Acyltransferase"/>
    <property type="match status" value="1"/>
</dbReference>
<proteinExistence type="predicted"/>
<evidence type="ECO:0000313" key="4">
    <source>
        <dbReference type="Proteomes" id="UP001144396"/>
    </source>
</evidence>
<name>A0A9W6FSP3_9MICO</name>
<dbReference type="GO" id="GO:0016746">
    <property type="term" value="F:acyltransferase activity"/>
    <property type="evidence" value="ECO:0007669"/>
    <property type="project" value="InterPro"/>
</dbReference>
<evidence type="ECO:0000313" key="3">
    <source>
        <dbReference type="EMBL" id="GLI28937.1"/>
    </source>
</evidence>
<dbReference type="Proteomes" id="UP001144396">
    <property type="component" value="Unassembled WGS sequence"/>
</dbReference>
<dbReference type="InterPro" id="IPR002123">
    <property type="entry name" value="Plipid/glycerol_acylTrfase"/>
</dbReference>
<dbReference type="EMBL" id="BSDP01000001">
    <property type="protein sequence ID" value="GLI28937.1"/>
    <property type="molecule type" value="Genomic_DNA"/>
</dbReference>
<protein>
    <recommendedName>
        <fullName evidence="2">Phospholipid/glycerol acyltransferase domain-containing protein</fullName>
    </recommendedName>
</protein>
<comment type="caution">
    <text evidence="3">The sequence shown here is derived from an EMBL/GenBank/DDBJ whole genome shotgun (WGS) entry which is preliminary data.</text>
</comment>
<keyword evidence="1" id="KW-1133">Transmembrane helix</keyword>
<keyword evidence="4" id="KW-1185">Reference proteome</keyword>
<evidence type="ECO:0000259" key="2">
    <source>
        <dbReference type="SMART" id="SM00563"/>
    </source>
</evidence>
<feature type="domain" description="Phospholipid/glycerol acyltransferase" evidence="2">
    <location>
        <begin position="124"/>
        <end position="277"/>
    </location>
</feature>
<keyword evidence="1" id="KW-0812">Transmembrane</keyword>